<evidence type="ECO:0008006" key="3">
    <source>
        <dbReference type="Google" id="ProtNLM"/>
    </source>
</evidence>
<dbReference type="OrthoDB" id="675629at2"/>
<name>A0A428MCM6_9BACT</name>
<reference evidence="1 2" key="1">
    <citation type="submission" date="2018-12" db="EMBL/GenBank/DDBJ databases">
        <title>Sequencing of bacterial isolates from soil warming experiment in Harvard Forest, Massachusetts, USA.</title>
        <authorList>
            <person name="Deangelis K."/>
        </authorList>
    </citation>
    <scope>NUCLEOTIDE SEQUENCE [LARGE SCALE GENOMIC DNA]</scope>
    <source>
        <strain evidence="1 2">EB153</strain>
    </source>
</reference>
<evidence type="ECO:0000313" key="1">
    <source>
        <dbReference type="EMBL" id="RSL14629.1"/>
    </source>
</evidence>
<organism evidence="1 2">
    <name type="scientific">Edaphobacter aggregans</name>
    <dbReference type="NCBI Taxonomy" id="570835"/>
    <lineage>
        <taxon>Bacteria</taxon>
        <taxon>Pseudomonadati</taxon>
        <taxon>Acidobacteriota</taxon>
        <taxon>Terriglobia</taxon>
        <taxon>Terriglobales</taxon>
        <taxon>Acidobacteriaceae</taxon>
        <taxon>Edaphobacter</taxon>
    </lineage>
</organism>
<proteinExistence type="predicted"/>
<protein>
    <recommendedName>
        <fullName evidence="3">PAAR motif-containing protein</fullName>
    </recommendedName>
</protein>
<dbReference type="RefSeq" id="WP_125483468.1">
    <property type="nucleotide sequence ID" value="NZ_RSDW01000001.1"/>
</dbReference>
<accession>A0A428MCM6</accession>
<gene>
    <name evidence="1" type="ORF">EDE15_0082</name>
</gene>
<dbReference type="Proteomes" id="UP000269669">
    <property type="component" value="Unassembled WGS sequence"/>
</dbReference>
<keyword evidence="2" id="KW-1185">Reference proteome</keyword>
<evidence type="ECO:0000313" key="2">
    <source>
        <dbReference type="Proteomes" id="UP000269669"/>
    </source>
</evidence>
<comment type="caution">
    <text evidence="1">The sequence shown here is derived from an EMBL/GenBank/DDBJ whole genome shotgun (WGS) entry which is preliminary data.</text>
</comment>
<dbReference type="AlphaFoldDB" id="A0A428MCM6"/>
<dbReference type="EMBL" id="RSDW01000001">
    <property type="protein sequence ID" value="RSL14629.1"/>
    <property type="molecule type" value="Genomic_DNA"/>
</dbReference>
<sequence>MPGFLIQQGATVLCTHGGQATPSVPNPSVTLDGMPSAVISAPWIVAGCPGIPPAFIPPCVTAQWIVGTTRVTSNGQPLVIMSGVAIATPPGTPLLPLVTQTRVTAI</sequence>